<evidence type="ECO:0000313" key="2">
    <source>
        <dbReference type="EMBL" id="TPX40311.1"/>
    </source>
</evidence>
<feature type="compositionally biased region" description="Polar residues" evidence="1">
    <location>
        <begin position="236"/>
        <end position="245"/>
    </location>
</feature>
<dbReference type="VEuPathDB" id="FungiDB:SeMB42_g04227"/>
<comment type="caution">
    <text evidence="2">The sequence shown here is derived from an EMBL/GenBank/DDBJ whole genome shotgun (WGS) entry which is preliminary data.</text>
</comment>
<feature type="region of interest" description="Disordered" evidence="1">
    <location>
        <begin position="35"/>
        <end position="182"/>
    </location>
</feature>
<feature type="region of interest" description="Disordered" evidence="1">
    <location>
        <begin position="817"/>
        <end position="839"/>
    </location>
</feature>
<feature type="compositionally biased region" description="Low complexity" evidence="1">
    <location>
        <begin position="45"/>
        <end position="65"/>
    </location>
</feature>
<reference evidence="2 3" key="1">
    <citation type="journal article" date="2019" name="Sci. Rep.">
        <title>Comparative genomics of chytrid fungi reveal insights into the obligate biotrophic and pathogenic lifestyle of Synchytrium endobioticum.</title>
        <authorList>
            <person name="van de Vossenberg B.T.L.H."/>
            <person name="Warris S."/>
            <person name="Nguyen H.D.T."/>
            <person name="van Gent-Pelzer M.P.E."/>
            <person name="Joly D.L."/>
            <person name="van de Geest H.C."/>
            <person name="Bonants P.J.M."/>
            <person name="Smith D.S."/>
            <person name="Levesque C.A."/>
            <person name="van der Lee T.A.J."/>
        </authorList>
    </citation>
    <scope>NUCLEOTIDE SEQUENCE [LARGE SCALE GENOMIC DNA]</scope>
    <source>
        <strain evidence="2 3">LEV6574</strain>
    </source>
</reference>
<evidence type="ECO:0000313" key="3">
    <source>
        <dbReference type="Proteomes" id="UP000320475"/>
    </source>
</evidence>
<proteinExistence type="predicted"/>
<feature type="compositionally biased region" description="Low complexity" evidence="1">
    <location>
        <begin position="742"/>
        <end position="751"/>
    </location>
</feature>
<protein>
    <submittedName>
        <fullName evidence="2">Uncharacterized protein</fullName>
    </submittedName>
</protein>
<feature type="compositionally biased region" description="Low complexity" evidence="1">
    <location>
        <begin position="220"/>
        <end position="231"/>
    </location>
</feature>
<dbReference type="PRINTS" id="PR00049">
    <property type="entry name" value="WILMSTUMOUR"/>
</dbReference>
<feature type="region of interest" description="Disordered" evidence="1">
    <location>
        <begin position="528"/>
        <end position="548"/>
    </location>
</feature>
<dbReference type="AlphaFoldDB" id="A0A507CKM5"/>
<dbReference type="EMBL" id="QEAM01000398">
    <property type="protein sequence ID" value="TPX40311.1"/>
    <property type="molecule type" value="Genomic_DNA"/>
</dbReference>
<evidence type="ECO:0000256" key="1">
    <source>
        <dbReference type="SAM" id="MobiDB-lite"/>
    </source>
</evidence>
<gene>
    <name evidence="2" type="ORF">SeLEV6574_g06678</name>
</gene>
<sequence>MMGDNSTRISPSSSAATTNAVLTAMASLFAELDRRKDRADVDVQTASSASVSLAAPAPAADTVSAPTPPPPPPPPPPPLPLPLPLPSNPKTPAWTPLAPETEPPSSRTAGAFMNALAAAKAKLNKPQKSPSPATSSAPVLPAQQQVPSTSSSIAPVINSNNPTKLETVAQPTHPRPQRLQNQMKEASVPLGTMATLPLSLETKSSIKTIVTSPSPPSDPPAATATTTTTSPVHVAQTPTAATSATVDHDEEALLQMIEQKDVEVKKLLAEVTVIKQQHRIKVAQHNEAIKARSDLKQQLKSLRKDAKIKDVKVGASLAVSLSSSTIPPRKPAVRDTIRSNPSTLNDVTPATVQPMEIDEPAPATTKRTLDELEDAESAAKRTKTTCTSDFPSLAQTTNINHTDTAKNLNDMDLDRHQSIAQLKNYIQPKSNPGRLVVNPKSTSTLFNPNRPLATVIDPETSLDRVTPSISTPASVIPSTIIAPPPPKGHVQPVTPADSAFRMSMTPPPPLSLPSTFQASRLLTLNASPQSTASSRPTTPPPPGIPVASTLLITSNSSATKLPTSPVPAGLIKEASTAKSNNSIVETTHVDQTLEAAAKLREQLLKDQERKRLAKTQLSGPPLSTTSSTTAVVEVNKVNDKSDKTSNNFTSNSTTTATDRIPQRYSLSSQQMDERLRSEQVRIVNSSNGPLTAPGMSAAKGKVPGKPAMGTTSNSSGALVTYSNPPMVRAQLLAALASRANLSTGLQQQQQHSHPHHRQVPPVGAHQHIRSHAVPPQAISMMPPPHVVGMMPVPMYAPYPTMPMMNMGAPWFQPCPTWPGGPPTSLDGRPANPEWRPPRR</sequence>
<feature type="region of interest" description="Disordered" evidence="1">
    <location>
        <begin position="742"/>
        <end position="769"/>
    </location>
</feature>
<feature type="compositionally biased region" description="Polar residues" evidence="1">
    <location>
        <begin position="126"/>
        <end position="164"/>
    </location>
</feature>
<dbReference type="Proteomes" id="UP000320475">
    <property type="component" value="Unassembled WGS sequence"/>
</dbReference>
<accession>A0A507CKM5</accession>
<feature type="region of interest" description="Disordered" evidence="1">
    <location>
        <begin position="685"/>
        <end position="713"/>
    </location>
</feature>
<name>A0A507CKM5_9FUNG</name>
<feature type="region of interest" description="Disordered" evidence="1">
    <location>
        <begin position="209"/>
        <end position="245"/>
    </location>
</feature>
<feature type="region of interest" description="Disordered" evidence="1">
    <location>
        <begin position="476"/>
        <end position="514"/>
    </location>
</feature>
<feature type="compositionally biased region" description="Polar residues" evidence="1">
    <location>
        <begin position="338"/>
        <end position="348"/>
    </location>
</feature>
<feature type="compositionally biased region" description="Pro residues" evidence="1">
    <location>
        <begin position="66"/>
        <end position="89"/>
    </location>
</feature>
<feature type="region of interest" description="Disordered" evidence="1">
    <location>
        <begin position="324"/>
        <end position="348"/>
    </location>
</feature>
<organism evidence="2 3">
    <name type="scientific">Synchytrium endobioticum</name>
    <dbReference type="NCBI Taxonomy" id="286115"/>
    <lineage>
        <taxon>Eukaryota</taxon>
        <taxon>Fungi</taxon>
        <taxon>Fungi incertae sedis</taxon>
        <taxon>Chytridiomycota</taxon>
        <taxon>Chytridiomycota incertae sedis</taxon>
        <taxon>Chytridiomycetes</taxon>
        <taxon>Synchytriales</taxon>
        <taxon>Synchytriaceae</taxon>
        <taxon>Synchytrium</taxon>
    </lineage>
</organism>